<dbReference type="InterPro" id="IPR036388">
    <property type="entry name" value="WH-like_DNA-bd_sf"/>
</dbReference>
<dbReference type="InterPro" id="IPR016032">
    <property type="entry name" value="Sig_transdc_resp-reg_C-effctor"/>
</dbReference>
<gene>
    <name evidence="2" type="ORF">H340_11820</name>
</gene>
<organism evidence="2 3">
    <name type="scientific">Streptomyces mobaraensis (strain ATCC 29032 / DSM 40847 / JCM 4168 / NBRC 13819 / NCIMB 11159 / IPCR 16-22)</name>
    <dbReference type="NCBI Taxonomy" id="1223523"/>
    <lineage>
        <taxon>Bacteria</taxon>
        <taxon>Bacillati</taxon>
        <taxon>Actinomycetota</taxon>
        <taxon>Actinomycetes</taxon>
        <taxon>Kitasatosporales</taxon>
        <taxon>Streptomycetaceae</taxon>
        <taxon>Streptomyces</taxon>
    </lineage>
</organism>
<sequence length="167" mass="18197">MRRTEYGSRVRPAGRASGPRARSGRLLSADEGNRHVPRICSSYHSPPGRRRAVPGPAADPCVLVQPSESFRVLRGPLLQHAAAVGAPPARPASAAHAPGGAEAPVSALSDEERALLGMLRERVPVGEMARRFYCSERSMYRRIRRVYEALGVANRKELCTRMPYGIS</sequence>
<dbReference type="eggNOG" id="COG2197">
    <property type="taxonomic scope" value="Bacteria"/>
</dbReference>
<comment type="caution">
    <text evidence="2">The sequence shown here is derived from an EMBL/GenBank/DDBJ whole genome shotgun (WGS) entry which is preliminary data.</text>
</comment>
<accession>M3BLC8</accession>
<dbReference type="STRING" id="1223523.H340_11820"/>
<dbReference type="PATRIC" id="fig|1223523.3.peg.2417"/>
<dbReference type="Gene3D" id="1.10.10.10">
    <property type="entry name" value="Winged helix-like DNA-binding domain superfamily/Winged helix DNA-binding domain"/>
    <property type="match status" value="1"/>
</dbReference>
<dbReference type="SMART" id="SM00421">
    <property type="entry name" value="HTH_LUXR"/>
    <property type="match status" value="1"/>
</dbReference>
<protein>
    <submittedName>
        <fullName evidence="2">Uncharacterized protein</fullName>
    </submittedName>
</protein>
<feature type="region of interest" description="Disordered" evidence="1">
    <location>
        <begin position="1"/>
        <end position="55"/>
    </location>
</feature>
<evidence type="ECO:0000256" key="1">
    <source>
        <dbReference type="SAM" id="MobiDB-lite"/>
    </source>
</evidence>
<name>M3BLC8_STRM1</name>
<reference evidence="2 3" key="1">
    <citation type="journal article" date="2013" name="Genome Announc.">
        <title>Whole-Genome Shotgun Assembly and Analysis of the Genome of Streptomyces mobaraensis DSM 40847, a Strain for Industrial Production of Microbial Transglutaminase.</title>
        <authorList>
            <person name="Yang H."/>
            <person name="He T."/>
            <person name="Wu W."/>
            <person name="Zhu W."/>
            <person name="Lu B."/>
            <person name="Sun W."/>
        </authorList>
    </citation>
    <scope>NUCLEOTIDE SEQUENCE [LARGE SCALE GENOMIC DNA]</scope>
    <source>
        <strain evidence="2 3">DSM 40847</strain>
    </source>
</reference>
<dbReference type="RefSeq" id="WP_004943514.1">
    <property type="nucleotide sequence ID" value="NZ_AORZ01000028.1"/>
</dbReference>
<dbReference type="Proteomes" id="UP000011740">
    <property type="component" value="Unassembled WGS sequence"/>
</dbReference>
<dbReference type="AlphaFoldDB" id="M3BLC8"/>
<evidence type="ECO:0000313" key="2">
    <source>
        <dbReference type="EMBL" id="EMF00395.1"/>
    </source>
</evidence>
<dbReference type="InterPro" id="IPR000792">
    <property type="entry name" value="Tscrpt_reg_LuxR_C"/>
</dbReference>
<dbReference type="GO" id="GO:0006355">
    <property type="term" value="P:regulation of DNA-templated transcription"/>
    <property type="evidence" value="ECO:0007669"/>
    <property type="project" value="InterPro"/>
</dbReference>
<dbReference type="GO" id="GO:0003677">
    <property type="term" value="F:DNA binding"/>
    <property type="evidence" value="ECO:0007669"/>
    <property type="project" value="InterPro"/>
</dbReference>
<dbReference type="SUPFAM" id="SSF46894">
    <property type="entry name" value="C-terminal effector domain of the bipartite response regulators"/>
    <property type="match status" value="1"/>
</dbReference>
<feature type="region of interest" description="Disordered" evidence="1">
    <location>
        <begin position="83"/>
        <end position="104"/>
    </location>
</feature>
<feature type="compositionally biased region" description="Low complexity" evidence="1">
    <location>
        <begin position="11"/>
        <end position="25"/>
    </location>
</feature>
<dbReference type="EMBL" id="AORZ01000028">
    <property type="protein sequence ID" value="EMF00395.1"/>
    <property type="molecule type" value="Genomic_DNA"/>
</dbReference>
<evidence type="ECO:0000313" key="3">
    <source>
        <dbReference type="Proteomes" id="UP000011740"/>
    </source>
</evidence>
<proteinExistence type="predicted"/>